<proteinExistence type="inferred from homology"/>
<dbReference type="InterPro" id="IPR024654">
    <property type="entry name" value="Calcineurin-like_PHP_lpxH"/>
</dbReference>
<dbReference type="Pfam" id="PF12850">
    <property type="entry name" value="Metallophos_2"/>
    <property type="match status" value="1"/>
</dbReference>
<sequence>MKVAVLSDTHIPERMRKLPEDLLSCLQGVSFILHAGDVTEWWVIEELSRIAPVYGVCGNMDTPGVASRLPERRVVELEGIRIGLLHGRGSPEEAERMALRAFAQEDVQVIVYGHSHRPKLEWQKAFLLVNPGSPTDTVFAPRRTLGRLEIAEGRILRAEIVALE</sequence>
<comment type="cofactor">
    <cofactor evidence="2">
        <name>a divalent metal cation</name>
        <dbReference type="ChEBI" id="CHEBI:60240"/>
    </cofactor>
</comment>
<feature type="domain" description="Calcineurin-like phosphoesterase" evidence="3">
    <location>
        <begin position="1"/>
        <end position="152"/>
    </location>
</feature>
<dbReference type="InterPro" id="IPR000979">
    <property type="entry name" value="Phosphodiesterase_MJ0936/Vps29"/>
</dbReference>
<name>A0A7V3YF28_9BACT</name>
<organism evidence="4">
    <name type="scientific">Candidatus Caldatribacterium californiense</name>
    <dbReference type="NCBI Taxonomy" id="1454726"/>
    <lineage>
        <taxon>Bacteria</taxon>
        <taxon>Pseudomonadati</taxon>
        <taxon>Atribacterota</taxon>
        <taxon>Atribacteria</taxon>
        <taxon>Atribacterales</taxon>
        <taxon>Candidatus Caldatribacteriaceae</taxon>
        <taxon>Candidatus Caldatribacterium</taxon>
    </lineage>
</organism>
<dbReference type="GO" id="GO:0016787">
    <property type="term" value="F:hydrolase activity"/>
    <property type="evidence" value="ECO:0007669"/>
    <property type="project" value="UniProtKB-UniRule"/>
</dbReference>
<dbReference type="GO" id="GO:0046872">
    <property type="term" value="F:metal ion binding"/>
    <property type="evidence" value="ECO:0007669"/>
    <property type="project" value="UniProtKB-KW"/>
</dbReference>
<dbReference type="EMBL" id="DTFV01000023">
    <property type="protein sequence ID" value="HGI29914.1"/>
    <property type="molecule type" value="Genomic_DNA"/>
</dbReference>
<accession>A0A7V3YF28</accession>
<dbReference type="AlphaFoldDB" id="A0A7V3YF28"/>
<dbReference type="NCBIfam" id="TIGR00040">
    <property type="entry name" value="yfcE"/>
    <property type="match status" value="1"/>
</dbReference>
<dbReference type="Gene3D" id="3.60.21.10">
    <property type="match status" value="1"/>
</dbReference>
<dbReference type="EC" id="3.1.4.-" evidence="2"/>
<evidence type="ECO:0000256" key="1">
    <source>
        <dbReference type="ARBA" id="ARBA00008950"/>
    </source>
</evidence>
<dbReference type="InterPro" id="IPR029052">
    <property type="entry name" value="Metallo-depent_PP-like"/>
</dbReference>
<evidence type="ECO:0000259" key="3">
    <source>
        <dbReference type="Pfam" id="PF12850"/>
    </source>
</evidence>
<keyword evidence="2" id="KW-0479">Metal-binding</keyword>
<dbReference type="SUPFAM" id="SSF56300">
    <property type="entry name" value="Metallo-dependent phosphatases"/>
    <property type="match status" value="1"/>
</dbReference>
<reference evidence="4" key="1">
    <citation type="journal article" date="2020" name="mSystems">
        <title>Genome- and Community-Level Interaction Insights into Carbon Utilization and Element Cycling Functions of Hydrothermarchaeota in Hydrothermal Sediment.</title>
        <authorList>
            <person name="Zhou Z."/>
            <person name="Liu Y."/>
            <person name="Xu W."/>
            <person name="Pan J."/>
            <person name="Luo Z.H."/>
            <person name="Li M."/>
        </authorList>
    </citation>
    <scope>NUCLEOTIDE SEQUENCE [LARGE SCALE GENOMIC DNA]</scope>
    <source>
        <strain evidence="4">SpSt-747</strain>
    </source>
</reference>
<evidence type="ECO:0000256" key="2">
    <source>
        <dbReference type="RuleBase" id="RU362039"/>
    </source>
</evidence>
<gene>
    <name evidence="4" type="ORF">ENV30_01160</name>
</gene>
<comment type="caution">
    <text evidence="4">The sequence shown here is derived from an EMBL/GenBank/DDBJ whole genome shotgun (WGS) entry which is preliminary data.</text>
</comment>
<protein>
    <recommendedName>
        <fullName evidence="2">Phosphoesterase</fullName>
        <ecNumber evidence="2">3.1.4.-</ecNumber>
    </recommendedName>
</protein>
<dbReference type="PANTHER" id="PTHR11124">
    <property type="entry name" value="VACUOLAR SORTING PROTEIN VPS29"/>
    <property type="match status" value="1"/>
</dbReference>
<evidence type="ECO:0000313" key="4">
    <source>
        <dbReference type="EMBL" id="HGI29914.1"/>
    </source>
</evidence>
<comment type="similarity">
    <text evidence="1 2">Belongs to the metallophosphoesterase superfamily. YfcE family.</text>
</comment>